<keyword evidence="4" id="KW-1185">Reference proteome</keyword>
<dbReference type="Proteomes" id="UP001153069">
    <property type="component" value="Unassembled WGS sequence"/>
</dbReference>
<feature type="region of interest" description="Disordered" evidence="1">
    <location>
        <begin position="412"/>
        <end position="449"/>
    </location>
</feature>
<name>A0A9N8ENJ1_9STRA</name>
<evidence type="ECO:0000256" key="1">
    <source>
        <dbReference type="SAM" id="MobiDB-lite"/>
    </source>
</evidence>
<dbReference type="InterPro" id="IPR002048">
    <property type="entry name" value="EF_hand_dom"/>
</dbReference>
<feature type="compositionally biased region" description="Acidic residues" evidence="1">
    <location>
        <begin position="329"/>
        <end position="338"/>
    </location>
</feature>
<feature type="domain" description="EF-hand" evidence="2">
    <location>
        <begin position="38"/>
        <end position="73"/>
    </location>
</feature>
<feature type="region of interest" description="Disordered" evidence="1">
    <location>
        <begin position="219"/>
        <end position="375"/>
    </location>
</feature>
<gene>
    <name evidence="3" type="ORF">SEMRO_1533_G280380.1</name>
</gene>
<evidence type="ECO:0000313" key="3">
    <source>
        <dbReference type="EMBL" id="CAB9524406.1"/>
    </source>
</evidence>
<feature type="compositionally biased region" description="Acidic residues" evidence="1">
    <location>
        <begin position="292"/>
        <end position="309"/>
    </location>
</feature>
<feature type="region of interest" description="Disordered" evidence="1">
    <location>
        <begin position="499"/>
        <end position="526"/>
    </location>
</feature>
<protein>
    <recommendedName>
        <fullName evidence="2">EF-hand domain-containing protein</fullName>
    </recommendedName>
</protein>
<dbReference type="OrthoDB" id="48611at2759"/>
<reference evidence="3" key="1">
    <citation type="submission" date="2020-06" db="EMBL/GenBank/DDBJ databases">
        <authorList>
            <consortium name="Plant Systems Biology data submission"/>
        </authorList>
    </citation>
    <scope>NUCLEOTIDE SEQUENCE</scope>
    <source>
        <strain evidence="3">D6</strain>
    </source>
</reference>
<feature type="compositionally biased region" description="Pro residues" evidence="1">
    <location>
        <begin position="280"/>
        <end position="291"/>
    </location>
</feature>
<feature type="compositionally biased region" description="Acidic residues" evidence="1">
    <location>
        <begin position="511"/>
        <end position="526"/>
    </location>
</feature>
<dbReference type="AlphaFoldDB" id="A0A9N8ENJ1"/>
<evidence type="ECO:0000313" key="4">
    <source>
        <dbReference type="Proteomes" id="UP001153069"/>
    </source>
</evidence>
<accession>A0A9N8ENJ1</accession>
<dbReference type="EMBL" id="CAICTM010001531">
    <property type="protein sequence ID" value="CAB9524406.1"/>
    <property type="molecule type" value="Genomic_DNA"/>
</dbReference>
<dbReference type="PROSITE" id="PS50222">
    <property type="entry name" value="EF_HAND_2"/>
    <property type="match status" value="1"/>
</dbReference>
<evidence type="ECO:0000259" key="2">
    <source>
        <dbReference type="PROSITE" id="PS50222"/>
    </source>
</evidence>
<proteinExistence type="predicted"/>
<organism evidence="3 4">
    <name type="scientific">Seminavis robusta</name>
    <dbReference type="NCBI Taxonomy" id="568900"/>
    <lineage>
        <taxon>Eukaryota</taxon>
        <taxon>Sar</taxon>
        <taxon>Stramenopiles</taxon>
        <taxon>Ochrophyta</taxon>
        <taxon>Bacillariophyta</taxon>
        <taxon>Bacillariophyceae</taxon>
        <taxon>Bacillariophycidae</taxon>
        <taxon>Naviculales</taxon>
        <taxon>Naviculaceae</taxon>
        <taxon>Seminavis</taxon>
    </lineage>
</organism>
<comment type="caution">
    <text evidence="3">The sequence shown here is derived from an EMBL/GenBank/DDBJ whole genome shotgun (WGS) entry which is preliminary data.</text>
</comment>
<sequence length="526" mass="57424">MRSTILYSIVIASQSIAPILAGFSDQLPPKPQPNDIPGTVNGCANAILEHDLDGDGAIRRNEYRQFVNNVADLLCIPPRPELDLELQTVFVSIACLCQELPGNDASCCFGENAGLFDGGASQVAGRTAEQTSYLRAACLLTQAILGPEQCKLPPATLAPGAVTAPFFVTPAPPIPPAGPNNLLWLLLLLLLPLLCCICCCCWRKDKEVEEEYEVTVKEETIVQGPEDPIEDRNIPPQPEDDIEQGLAPPVDTPTNDEGINPMPMPLLAEPRELHDEPPLQDSPPEPAPLPMEPEEPMEPFSAGDEDGGDDNAPKPGVPIPPMGAPGMGEAEDDEEDEENIGRKLGANPDDDEEEDGGRRFGGQGMLPNPPGAEGVVLRHVEREPNEKGEYEYPERNIQEFKYKTEDEGQVLDHYVPDGGVYDPQRPPREPVIMPTPKYERKPPPEPVFIDPRKQRLQMALGDGEVWDALGDWEEEEEKHGNVEKIDWVIHSALTVFAGAEETGDLEKEASSEEDVSDDEEGDEEGA</sequence>
<dbReference type="GO" id="GO:0005509">
    <property type="term" value="F:calcium ion binding"/>
    <property type="evidence" value="ECO:0007669"/>
    <property type="project" value="InterPro"/>
</dbReference>